<evidence type="ECO:0008006" key="4">
    <source>
        <dbReference type="Google" id="ProtNLM"/>
    </source>
</evidence>
<dbReference type="EMBL" id="SMAL01000001">
    <property type="protein sequence ID" value="TCT17055.1"/>
    <property type="molecule type" value="Genomic_DNA"/>
</dbReference>
<reference evidence="2 3" key="1">
    <citation type="submission" date="2019-03" db="EMBL/GenBank/DDBJ databases">
        <title>Genomic Encyclopedia of Type Strains, Phase IV (KMG-IV): sequencing the most valuable type-strain genomes for metagenomic binning, comparative biology and taxonomic classification.</title>
        <authorList>
            <person name="Goeker M."/>
        </authorList>
    </citation>
    <scope>NUCLEOTIDE SEQUENCE [LARGE SCALE GENOMIC DNA]</scope>
    <source>
        <strain evidence="2 3">DSM 24629</strain>
    </source>
</reference>
<comment type="caution">
    <text evidence="2">The sequence shown here is derived from an EMBL/GenBank/DDBJ whole genome shotgun (WGS) entry which is preliminary data.</text>
</comment>
<dbReference type="RefSeq" id="WP_132249631.1">
    <property type="nucleotide sequence ID" value="NZ_SMAL01000001.1"/>
</dbReference>
<evidence type="ECO:0000256" key="1">
    <source>
        <dbReference type="SAM" id="Phobius"/>
    </source>
</evidence>
<keyword evidence="1" id="KW-0472">Membrane</keyword>
<accession>A0A4R3MP44</accession>
<feature type="transmembrane region" description="Helical" evidence="1">
    <location>
        <begin position="84"/>
        <end position="104"/>
    </location>
</feature>
<evidence type="ECO:0000313" key="2">
    <source>
        <dbReference type="EMBL" id="TCT17055.1"/>
    </source>
</evidence>
<proteinExistence type="predicted"/>
<keyword evidence="1" id="KW-1133">Transmembrane helix</keyword>
<name>A0A4R3MP44_9FIRM</name>
<dbReference type="InterPro" id="IPR010690">
    <property type="entry name" value="YqfD"/>
</dbReference>
<dbReference type="Pfam" id="PF06898">
    <property type="entry name" value="YqfD"/>
    <property type="match status" value="1"/>
</dbReference>
<evidence type="ECO:0000313" key="3">
    <source>
        <dbReference type="Proteomes" id="UP000294902"/>
    </source>
</evidence>
<protein>
    <recommendedName>
        <fullName evidence="4">Sporulation protein YqfD</fullName>
    </recommendedName>
</protein>
<gene>
    <name evidence="2" type="ORF">EDC18_101351</name>
</gene>
<dbReference type="PIRSF" id="PIRSF029895">
    <property type="entry name" value="SpoIV"/>
    <property type="match status" value="1"/>
</dbReference>
<organism evidence="2 3">
    <name type="scientific">Natranaerovirga pectinivora</name>
    <dbReference type="NCBI Taxonomy" id="682400"/>
    <lineage>
        <taxon>Bacteria</taxon>
        <taxon>Bacillati</taxon>
        <taxon>Bacillota</taxon>
        <taxon>Clostridia</taxon>
        <taxon>Lachnospirales</taxon>
        <taxon>Natranaerovirgaceae</taxon>
        <taxon>Natranaerovirga</taxon>
    </lineage>
</organism>
<dbReference type="NCBIfam" id="TIGR02876">
    <property type="entry name" value="spore_yqfD"/>
    <property type="match status" value="1"/>
</dbReference>
<dbReference type="Proteomes" id="UP000294902">
    <property type="component" value="Unassembled WGS sequence"/>
</dbReference>
<dbReference type="AlphaFoldDB" id="A0A4R3MP44"/>
<sequence length="411" mass="48058">MKFIRGYLLVQVSGFSPERFLNLCANKGILVWNLQKNKGGYIFNISVSGYRLLKPFVKKTGTKIKILDKIGLPFFFYKYRKRKLFFLGIGIFASFLYILSLFIWKIEIVGNYSYTKEMLTKYLSTNSYSVGMWKNNVIGSEIEQKMMMDFQDIAWVSVEVKGTRMILNMQETLERHQFVSEDLPADIVADKEGIITSIVTRRGMPQVVQGDVVKEGDILVSGDILIKMEEVLRDVEFTHSDADIYAKTIYDYNKVLSLDYREKVFTGKVSKGYAFSLFNNKVTMYHPKIKFDKYDKIVKNDTVRIGKDFYLPFDRVTMEYREYYYEDRQYSVEEATEILKSKLQKFIKELEEKGVQILENNVKIVEENNTVESTGRIIVIERIGVDAPINTIERRLKYEDEIIREDDTNTQ</sequence>
<keyword evidence="1" id="KW-0812">Transmembrane</keyword>
<keyword evidence="3" id="KW-1185">Reference proteome</keyword>
<dbReference type="OrthoDB" id="1640349at2"/>